<keyword evidence="5" id="KW-0812">Transmembrane</keyword>
<dbReference type="SMART" id="SM00237">
    <property type="entry name" value="Calx_beta"/>
    <property type="match status" value="2"/>
</dbReference>
<dbReference type="OrthoDB" id="2324346at2759"/>
<dbReference type="AlphaFoldDB" id="A0A1X7TIX0"/>
<feature type="domain" description="Calx-beta" evidence="7">
    <location>
        <begin position="12"/>
        <end position="117"/>
    </location>
</feature>
<dbReference type="EnsemblMetazoa" id="XM_020003744.1">
    <property type="protein sequence ID" value="XP_019859303.1"/>
    <property type="gene ID" value="LOC100639251"/>
</dbReference>
<proteinExistence type="predicted"/>
<keyword evidence="5" id="KW-1133">Transmembrane helix</keyword>
<evidence type="ECO:0000256" key="5">
    <source>
        <dbReference type="SAM" id="Phobius"/>
    </source>
</evidence>
<evidence type="ECO:0000256" key="2">
    <source>
        <dbReference type="ARBA" id="ARBA00022737"/>
    </source>
</evidence>
<dbReference type="GO" id="GO:0030001">
    <property type="term" value="P:metal ion transport"/>
    <property type="evidence" value="ECO:0007669"/>
    <property type="project" value="TreeGrafter"/>
</dbReference>
<protein>
    <recommendedName>
        <fullName evidence="7">Calx-beta domain-containing protein</fullName>
    </recommendedName>
</protein>
<sequence length="699" mass="76098">MEKMLYHIMIILLLSIFCIDAATVRFDPDTYHVTEEDTNINVTISLVISEPRSADSTVRISSVTTAGATNQATAGVDYMSFSDTVIIPAGAISYNYTITIFSNPEAELSEVFSASLTFVSGSQLTFNGSNALININDTDVPTVMFDPVTYNITEGSPFRISFVTSQRLLGPSMVRLYDIPTAGAINQATAGVDYASFNGTFTLYPGSTRFYDLYRSTYSYGEAEFTEQFSATLEFVGGWPLTFSGSNATINIIDNDIATVRFSPVSYSVTEGDTNITLNISLVTSQPLLEPSTVRLYSIPTAGATNQATPDLDYMSFNDTISLPAGATRYDHTILIILNLEAESYSEVFSATLEFVSGWPLAFTGSNATITIYDANVRTIRFSSDYISVSSHETSNVTLTLRGVTSGPLLGDTIIRLTDVPLNAANPATRNIDYIGFNEEIILPVGSMGFSYNVTILLSPGSELTEYFYVNMSYVSGAPLSIPVIGSIATIIIYDTSVQILTFSSSEYIASENDGSVTVTVTASVLSVTDTVIRLTDLPTSGGARKVTDYISFSDTLTIPSGQSSVSYSISLVDDTVPESTESFDVKMEIVSGNRVSFYSYGDRAIVTIIDDDRSTNAALVMSGLSISFNIILLIILMTILIAIILYCRRRKLNNSMTVDKPPVVTTEASNMVYERNVSYQLHKITNDRTDDEYEDVLH</sequence>
<evidence type="ECO:0000313" key="8">
    <source>
        <dbReference type="EnsemblMetazoa" id="Aqu2.1.14798_001"/>
    </source>
</evidence>
<reference evidence="9" key="1">
    <citation type="journal article" date="2010" name="Nature">
        <title>The Amphimedon queenslandica genome and the evolution of animal complexity.</title>
        <authorList>
            <person name="Srivastava M."/>
            <person name="Simakov O."/>
            <person name="Chapman J."/>
            <person name="Fahey B."/>
            <person name="Gauthier M.E."/>
            <person name="Mitros T."/>
            <person name="Richards G.S."/>
            <person name="Conaco C."/>
            <person name="Dacre M."/>
            <person name="Hellsten U."/>
            <person name="Larroux C."/>
            <person name="Putnam N.H."/>
            <person name="Stanke M."/>
            <person name="Adamska M."/>
            <person name="Darling A."/>
            <person name="Degnan S.M."/>
            <person name="Oakley T.H."/>
            <person name="Plachetzki D.C."/>
            <person name="Zhai Y."/>
            <person name="Adamski M."/>
            <person name="Calcino A."/>
            <person name="Cummins S.F."/>
            <person name="Goodstein D.M."/>
            <person name="Harris C."/>
            <person name="Jackson D.J."/>
            <person name="Leys S.P."/>
            <person name="Shu S."/>
            <person name="Woodcroft B.J."/>
            <person name="Vervoort M."/>
            <person name="Kosik K.S."/>
            <person name="Manning G."/>
            <person name="Degnan B.M."/>
            <person name="Rokhsar D.S."/>
        </authorList>
    </citation>
    <scope>NUCLEOTIDE SEQUENCE [LARGE SCALE GENOMIC DNA]</scope>
</reference>
<keyword evidence="3" id="KW-0106">Calcium</keyword>
<evidence type="ECO:0000256" key="4">
    <source>
        <dbReference type="ARBA" id="ARBA00023065"/>
    </source>
</evidence>
<dbReference type="EnsemblMetazoa" id="Aqu2.1.14798_001">
    <property type="protein sequence ID" value="Aqu2.1.14798_001"/>
    <property type="gene ID" value="Aqu2.1.14798"/>
</dbReference>
<keyword evidence="5" id="KW-0472">Membrane</keyword>
<dbReference type="SUPFAM" id="SSF141072">
    <property type="entry name" value="CalX-like"/>
    <property type="match status" value="5"/>
</dbReference>
<keyword evidence="4" id="KW-0813">Transport</keyword>
<keyword evidence="4" id="KW-0406">Ion transport</keyword>
<feature type="signal peptide" evidence="6">
    <location>
        <begin position="1"/>
        <end position="21"/>
    </location>
</feature>
<feature type="domain" description="Calx-beta" evidence="7">
    <location>
        <begin position="489"/>
        <end position="589"/>
    </location>
</feature>
<feature type="transmembrane region" description="Helical" evidence="5">
    <location>
        <begin position="627"/>
        <end position="648"/>
    </location>
</feature>
<feature type="chain" id="PRO_5010886845" description="Calx-beta domain-containing protein" evidence="6">
    <location>
        <begin position="22"/>
        <end position="699"/>
    </location>
</feature>
<evidence type="ECO:0000256" key="1">
    <source>
        <dbReference type="ARBA" id="ARBA00022729"/>
    </source>
</evidence>
<organism evidence="8">
    <name type="scientific">Amphimedon queenslandica</name>
    <name type="common">Sponge</name>
    <dbReference type="NCBI Taxonomy" id="400682"/>
    <lineage>
        <taxon>Eukaryota</taxon>
        <taxon>Metazoa</taxon>
        <taxon>Porifera</taxon>
        <taxon>Demospongiae</taxon>
        <taxon>Heteroscleromorpha</taxon>
        <taxon>Haplosclerida</taxon>
        <taxon>Niphatidae</taxon>
        <taxon>Amphimedon</taxon>
    </lineage>
</organism>
<dbReference type="Gene3D" id="2.60.40.2030">
    <property type="match status" value="4"/>
</dbReference>
<keyword evidence="9" id="KW-1185">Reference proteome</keyword>
<dbReference type="InterPro" id="IPR003644">
    <property type="entry name" value="Calx_beta"/>
</dbReference>
<dbReference type="InterPro" id="IPR038081">
    <property type="entry name" value="CalX-like_sf"/>
</dbReference>
<dbReference type="InParanoid" id="A0A1X7TIX0"/>
<gene>
    <name evidence="8" type="primary">100639251</name>
</gene>
<evidence type="ECO:0000256" key="3">
    <source>
        <dbReference type="ARBA" id="ARBA00022837"/>
    </source>
</evidence>
<keyword evidence="1 6" id="KW-0732">Signal</keyword>
<accession>A0A1X7TIX0</accession>
<dbReference type="PANTHER" id="PTHR11878">
    <property type="entry name" value="SODIUM/CALCIUM EXCHANGER"/>
    <property type="match status" value="1"/>
</dbReference>
<evidence type="ECO:0000259" key="7">
    <source>
        <dbReference type="SMART" id="SM00237"/>
    </source>
</evidence>
<evidence type="ECO:0000313" key="9">
    <source>
        <dbReference type="Proteomes" id="UP000007879"/>
    </source>
</evidence>
<dbReference type="GO" id="GO:0007154">
    <property type="term" value="P:cell communication"/>
    <property type="evidence" value="ECO:0007669"/>
    <property type="project" value="InterPro"/>
</dbReference>
<dbReference type="InterPro" id="IPR051171">
    <property type="entry name" value="CaCA"/>
</dbReference>
<reference evidence="8" key="2">
    <citation type="submission" date="2017-05" db="UniProtKB">
        <authorList>
            <consortium name="EnsemblMetazoa"/>
        </authorList>
    </citation>
    <scope>IDENTIFICATION</scope>
</reference>
<name>A0A1X7TIX0_AMPQE</name>
<dbReference type="Pfam" id="PF03160">
    <property type="entry name" value="Calx-beta"/>
    <property type="match status" value="3"/>
</dbReference>
<dbReference type="GO" id="GO:0016020">
    <property type="term" value="C:membrane"/>
    <property type="evidence" value="ECO:0007669"/>
    <property type="project" value="InterPro"/>
</dbReference>
<keyword evidence="2" id="KW-0677">Repeat</keyword>
<evidence type="ECO:0000256" key="6">
    <source>
        <dbReference type="SAM" id="SignalP"/>
    </source>
</evidence>
<dbReference type="Proteomes" id="UP000007879">
    <property type="component" value="Unassembled WGS sequence"/>
</dbReference>
<dbReference type="PANTHER" id="PTHR11878:SF65">
    <property type="entry name" value="NA_CA-EXCHANGE PROTEIN, ISOFORM G"/>
    <property type="match status" value="1"/>
</dbReference>